<protein>
    <submittedName>
        <fullName evidence="2">Uncharacterized protein</fullName>
    </submittedName>
</protein>
<name>A0A1F6Y7M2_9BACT</name>
<comment type="caution">
    <text evidence="2">The sequence shown here is derived from an EMBL/GenBank/DDBJ whole genome shotgun (WGS) entry which is preliminary data.</text>
</comment>
<dbReference type="AlphaFoldDB" id="A0A1F6Y7M2"/>
<accession>A0A1F6Y7M2</accession>
<dbReference type="EMBL" id="MFVU01000004">
    <property type="protein sequence ID" value="OGJ02384.1"/>
    <property type="molecule type" value="Genomic_DNA"/>
</dbReference>
<gene>
    <name evidence="2" type="ORF">A3G53_00295</name>
</gene>
<feature type="region of interest" description="Disordered" evidence="1">
    <location>
        <begin position="1"/>
        <end position="28"/>
    </location>
</feature>
<reference evidence="2 3" key="1">
    <citation type="journal article" date="2016" name="Nat. Commun.">
        <title>Thousands of microbial genomes shed light on interconnected biogeochemical processes in an aquifer system.</title>
        <authorList>
            <person name="Anantharaman K."/>
            <person name="Brown C.T."/>
            <person name="Hug L.A."/>
            <person name="Sharon I."/>
            <person name="Castelle C.J."/>
            <person name="Probst A.J."/>
            <person name="Thomas B.C."/>
            <person name="Singh A."/>
            <person name="Wilkins M.J."/>
            <person name="Karaoz U."/>
            <person name="Brodie E.L."/>
            <person name="Williams K.H."/>
            <person name="Hubbard S.S."/>
            <person name="Banfield J.F."/>
        </authorList>
    </citation>
    <scope>NUCLEOTIDE SEQUENCE [LARGE SCALE GENOMIC DNA]</scope>
</reference>
<evidence type="ECO:0000313" key="2">
    <source>
        <dbReference type="EMBL" id="OGJ02384.1"/>
    </source>
</evidence>
<dbReference type="Proteomes" id="UP000178645">
    <property type="component" value="Unassembled WGS sequence"/>
</dbReference>
<evidence type="ECO:0000313" key="3">
    <source>
        <dbReference type="Proteomes" id="UP000178645"/>
    </source>
</evidence>
<proteinExistence type="predicted"/>
<organism evidence="2 3">
    <name type="scientific">Candidatus Nomurabacteria bacterium RIFCSPLOWO2_12_FULL_44_11</name>
    <dbReference type="NCBI Taxonomy" id="1801796"/>
    <lineage>
        <taxon>Bacteria</taxon>
        <taxon>Candidatus Nomuraibacteriota</taxon>
    </lineage>
</organism>
<sequence>MWFLSREEGVRFSEKSGEKAEEREGKKGSGEIIPLEAAVAFLELVMNEIAHFIIKYNLGRSKLIRTATCL</sequence>
<evidence type="ECO:0000256" key="1">
    <source>
        <dbReference type="SAM" id="MobiDB-lite"/>
    </source>
</evidence>